<keyword evidence="3 6" id="KW-1133">Transmembrane helix</keyword>
<feature type="transmembrane region" description="Helical" evidence="6">
    <location>
        <begin position="135"/>
        <end position="153"/>
    </location>
</feature>
<protein>
    <recommendedName>
        <fullName evidence="11">NADH-quinone oxidoreductase subunit L</fullName>
    </recommendedName>
</protein>
<evidence type="ECO:0000259" key="7">
    <source>
        <dbReference type="Pfam" id="PF00361"/>
    </source>
</evidence>
<feature type="transmembrane region" description="Helical" evidence="6">
    <location>
        <begin position="397"/>
        <end position="423"/>
    </location>
</feature>
<dbReference type="InterPro" id="IPR001750">
    <property type="entry name" value="ND/Mrp_TM"/>
</dbReference>
<evidence type="ECO:0000256" key="4">
    <source>
        <dbReference type="ARBA" id="ARBA00023136"/>
    </source>
</evidence>
<evidence type="ECO:0000256" key="5">
    <source>
        <dbReference type="RuleBase" id="RU000320"/>
    </source>
</evidence>
<feature type="transmembrane region" description="Helical" evidence="6">
    <location>
        <begin position="322"/>
        <end position="342"/>
    </location>
</feature>
<comment type="subcellular location">
    <subcellularLocation>
        <location evidence="1">Endomembrane system</location>
        <topology evidence="1">Multi-pass membrane protein</topology>
    </subcellularLocation>
    <subcellularLocation>
        <location evidence="5">Membrane</location>
        <topology evidence="5">Multi-pass membrane protein</topology>
    </subcellularLocation>
</comment>
<dbReference type="PANTHER" id="PTHR42829:SF2">
    <property type="entry name" value="NADH-UBIQUINONE OXIDOREDUCTASE CHAIN 5"/>
    <property type="match status" value="1"/>
</dbReference>
<name>A0ABQ1Z7T0_9BACT</name>
<feature type="transmembrane region" description="Helical" evidence="6">
    <location>
        <begin position="24"/>
        <end position="47"/>
    </location>
</feature>
<gene>
    <name evidence="9" type="ORF">GCM10007423_58320</name>
</gene>
<dbReference type="Pfam" id="PF00662">
    <property type="entry name" value="Proton_antipo_N"/>
    <property type="match status" value="1"/>
</dbReference>
<feature type="transmembrane region" description="Helical" evidence="6">
    <location>
        <begin position="159"/>
        <end position="178"/>
    </location>
</feature>
<dbReference type="EMBL" id="BMIA01000006">
    <property type="protein sequence ID" value="GGH53159.1"/>
    <property type="molecule type" value="Genomic_DNA"/>
</dbReference>
<feature type="transmembrane region" description="Helical" evidence="6">
    <location>
        <begin position="54"/>
        <end position="74"/>
    </location>
</feature>
<dbReference type="NCBIfam" id="NF005141">
    <property type="entry name" value="PRK06590.1"/>
    <property type="match status" value="1"/>
</dbReference>
<feature type="transmembrane region" description="Helical" evidence="6">
    <location>
        <begin position="265"/>
        <end position="287"/>
    </location>
</feature>
<reference evidence="10" key="1">
    <citation type="journal article" date="2019" name="Int. J. Syst. Evol. Microbiol.">
        <title>The Global Catalogue of Microorganisms (GCM) 10K type strain sequencing project: providing services to taxonomists for standard genome sequencing and annotation.</title>
        <authorList>
            <consortium name="The Broad Institute Genomics Platform"/>
            <consortium name="The Broad Institute Genome Sequencing Center for Infectious Disease"/>
            <person name="Wu L."/>
            <person name="Ma J."/>
        </authorList>
    </citation>
    <scope>NUCLEOTIDE SEQUENCE [LARGE SCALE GENOMIC DNA]</scope>
    <source>
        <strain evidence="10">CGMCC 1.15288</strain>
    </source>
</reference>
<dbReference type="PRINTS" id="PR01434">
    <property type="entry name" value="NADHDHGNASE5"/>
</dbReference>
<feature type="transmembrane region" description="Helical" evidence="6">
    <location>
        <begin position="190"/>
        <end position="211"/>
    </location>
</feature>
<evidence type="ECO:0000256" key="3">
    <source>
        <dbReference type="ARBA" id="ARBA00022989"/>
    </source>
</evidence>
<feature type="domain" description="NADH:quinone oxidoreductase/Mrp antiporter transmembrane" evidence="7">
    <location>
        <begin position="152"/>
        <end position="439"/>
    </location>
</feature>
<proteinExistence type="predicted"/>
<dbReference type="Gene3D" id="1.20.5.2700">
    <property type="match status" value="1"/>
</dbReference>
<evidence type="ECO:0000313" key="10">
    <source>
        <dbReference type="Proteomes" id="UP000600214"/>
    </source>
</evidence>
<feature type="domain" description="NADH-Ubiquinone oxidoreductase (complex I) chain 5 N-terminal" evidence="8">
    <location>
        <begin position="86"/>
        <end position="136"/>
    </location>
</feature>
<evidence type="ECO:0008006" key="11">
    <source>
        <dbReference type="Google" id="ProtNLM"/>
    </source>
</evidence>
<dbReference type="PANTHER" id="PTHR42829">
    <property type="entry name" value="NADH-UBIQUINONE OXIDOREDUCTASE CHAIN 5"/>
    <property type="match status" value="1"/>
</dbReference>
<feature type="transmembrane region" description="Helical" evidence="6">
    <location>
        <begin position="293"/>
        <end position="310"/>
    </location>
</feature>
<feature type="transmembrane region" description="Helical" evidence="6">
    <location>
        <begin position="103"/>
        <end position="123"/>
    </location>
</feature>
<comment type="caution">
    <text evidence="9">The sequence shown here is derived from an EMBL/GenBank/DDBJ whole genome shotgun (WGS) entry which is preliminary data.</text>
</comment>
<keyword evidence="2 5" id="KW-0812">Transmembrane</keyword>
<accession>A0ABQ1Z7T0</accession>
<feature type="transmembrane region" description="Helical" evidence="6">
    <location>
        <begin position="656"/>
        <end position="673"/>
    </location>
</feature>
<feature type="transmembrane region" description="Helical" evidence="6">
    <location>
        <begin position="485"/>
        <end position="505"/>
    </location>
</feature>
<dbReference type="InterPro" id="IPR018393">
    <property type="entry name" value="NADHpl_OxRdtase_5_subgr"/>
</dbReference>
<evidence type="ECO:0000256" key="2">
    <source>
        <dbReference type="ARBA" id="ARBA00022692"/>
    </source>
</evidence>
<sequence>MFEFGREFRIFAEIKSIPALMPDIAFLLPAYLLLGLPFSCFLLLWLGGKSLNKFAGWIGVLTTAAGLVVSLLYADAGAVHTLRFEWLTIGSHVVELSFRFDTLSAMMLAIVHFVALLVQLYSIAYMHDDRNVNRYFAFIQLFLFSMLGIVLSGSLLVMYIFWELVGLSSYLLIGFWYTKKRPVWAAQKAFVLNRIGDAAFLTGILMLFYYIGSTDFEVLSLEAGTISPGILTAIGICLFGGCVGKSAQFPLSGWLPDAMEGPTPVSALIHAATMVAAGIFLLARISFLLTVDARLVILVIGAITMVTGAVKALKGWDIKKVLAYSTMSQLGLMVMAVGFGSWQTALFHLATHAFFKAGLFLSAGSVIHAVTPGNELPGFEPDYDPQDMRTMGGLRKALPITFICYLICAAALAGLPFFSGFLSKDAIITEGFLWAAEFGTLGYLFPVLVIVSAGLTAFYMTRQVWLVFFGEKRFPAIVHPHESPVAMWLPMALLSALSLFFWFSINPFNAEGWFLHWIGKEHGEQLVWVPFIATAVTFLSIFLAYRETGADNPFKVNDPIPVGEPVQSPWSWLRGYSNEQYFLIPFEVITKYLKAFEKNIVDALVDLVARGSLVFGHFIAWVDRMFVDGAVHLTVFSIRSAGRAARNMQSGRIQSYYIVTVMGVFLLILWLVAL</sequence>
<dbReference type="Pfam" id="PF00361">
    <property type="entry name" value="Proton_antipo_M"/>
    <property type="match status" value="1"/>
</dbReference>
<keyword evidence="10" id="KW-1185">Reference proteome</keyword>
<organism evidence="9 10">
    <name type="scientific">Dyadobacter endophyticus</name>
    <dbReference type="NCBI Taxonomy" id="1749036"/>
    <lineage>
        <taxon>Bacteria</taxon>
        <taxon>Pseudomonadati</taxon>
        <taxon>Bacteroidota</taxon>
        <taxon>Cytophagia</taxon>
        <taxon>Cytophagales</taxon>
        <taxon>Spirosomataceae</taxon>
        <taxon>Dyadobacter</taxon>
    </lineage>
</organism>
<dbReference type="InterPro" id="IPR003945">
    <property type="entry name" value="NU5C-like"/>
</dbReference>
<evidence type="ECO:0000256" key="1">
    <source>
        <dbReference type="ARBA" id="ARBA00004127"/>
    </source>
</evidence>
<dbReference type="InterPro" id="IPR001516">
    <property type="entry name" value="Proton_antipo_N"/>
</dbReference>
<keyword evidence="4 6" id="KW-0472">Membrane</keyword>
<dbReference type="Proteomes" id="UP000600214">
    <property type="component" value="Unassembled WGS sequence"/>
</dbReference>
<evidence type="ECO:0000256" key="6">
    <source>
        <dbReference type="SAM" id="Phobius"/>
    </source>
</evidence>
<dbReference type="NCBIfam" id="TIGR01974">
    <property type="entry name" value="NDH_I_L"/>
    <property type="match status" value="1"/>
</dbReference>
<evidence type="ECO:0000259" key="8">
    <source>
        <dbReference type="Pfam" id="PF00662"/>
    </source>
</evidence>
<evidence type="ECO:0000313" key="9">
    <source>
        <dbReference type="EMBL" id="GGH53159.1"/>
    </source>
</evidence>
<feature type="transmembrane region" description="Helical" evidence="6">
    <location>
        <begin position="443"/>
        <end position="465"/>
    </location>
</feature>
<feature type="transmembrane region" description="Helical" evidence="6">
    <location>
        <begin position="525"/>
        <end position="545"/>
    </location>
</feature>